<dbReference type="Gene3D" id="6.10.340.10">
    <property type="match status" value="1"/>
</dbReference>
<organism evidence="16 17">
    <name type="scientific">Mailhella massiliensis</name>
    <dbReference type="NCBI Taxonomy" id="1903261"/>
    <lineage>
        <taxon>Bacteria</taxon>
        <taxon>Pseudomonadati</taxon>
        <taxon>Thermodesulfobacteriota</taxon>
        <taxon>Desulfovibrionia</taxon>
        <taxon>Desulfovibrionales</taxon>
        <taxon>Desulfovibrionaceae</taxon>
        <taxon>Mailhella</taxon>
    </lineage>
</organism>
<evidence type="ECO:0000256" key="7">
    <source>
        <dbReference type="ARBA" id="ARBA00022741"/>
    </source>
</evidence>
<dbReference type="InterPro" id="IPR004358">
    <property type="entry name" value="Sig_transdc_His_kin-like_C"/>
</dbReference>
<comment type="subcellular location">
    <subcellularLocation>
        <location evidence="2">Membrane</location>
        <topology evidence="2">Multi-pass membrane protein</topology>
    </subcellularLocation>
</comment>
<dbReference type="AlphaFoldDB" id="A0A921AVM8"/>
<keyword evidence="5" id="KW-0808">Transferase</keyword>
<dbReference type="SMART" id="SM00388">
    <property type="entry name" value="HisKA"/>
    <property type="match status" value="1"/>
</dbReference>
<dbReference type="PROSITE" id="PS50109">
    <property type="entry name" value="HIS_KIN"/>
    <property type="match status" value="1"/>
</dbReference>
<dbReference type="InterPro" id="IPR003661">
    <property type="entry name" value="HisK_dim/P_dom"/>
</dbReference>
<evidence type="ECO:0000259" key="15">
    <source>
        <dbReference type="PROSITE" id="PS50885"/>
    </source>
</evidence>
<feature type="transmembrane region" description="Helical" evidence="13">
    <location>
        <begin position="6"/>
        <end position="30"/>
    </location>
</feature>
<dbReference type="InterPro" id="IPR003594">
    <property type="entry name" value="HATPase_dom"/>
</dbReference>
<sequence>MKNTSFSIKIFLCFCVVILFSVLVPCGYFLHSIKEESIDITREDAFREVSFLYNYILEEAEQNGGDGQGGLPETLRKFYSGGQHRVTLIDANGAVLYDSFAGDVSELENHRYHEEVALAFIEGEGSSVRHSSTLDTSFVYAARRVSIPGSPVSVIRVAAPLSLVENHAADRSRALLAGAVAALVFAVGFAAFMSMRFRRSLQLMITSVESLATPGSRSGRISLRALPGDEFAPLAAAVNSMAQRMEVQVNHILAQKAQLDAVLNSIAEGVLVVDHEGCVRSVNATLVRLFPRAAHAEGLQPVEVIPSPELQKGIESLKHEVPEKPVQFEMDNLSGRKLQVLICPIVGESKLLMAVAVFHDITEMSALMDMRRDFVANVSHELRTPLTAIMGYAESLKRYVSEKRALHFLEVIDRNSQYMATMVKDLLQLSSIENGSIPMDIKPMAASMAIHGGMDLCRNAAEARKLEFYEELPEGDFSINADAEYLTRVIRNLLENACRYAPEGSRIVISAQPDRETGMAVFRVADSGPGIPPELRMRVFERFYRVEKHRGGQVSTGLGLAICKHVVERHGGCIGVEDGPGCIMRFTVPLA</sequence>
<dbReference type="SUPFAM" id="SSF55874">
    <property type="entry name" value="ATPase domain of HSP90 chaperone/DNA topoisomerase II/histidine kinase"/>
    <property type="match status" value="1"/>
</dbReference>
<dbReference type="InterPro" id="IPR000014">
    <property type="entry name" value="PAS"/>
</dbReference>
<dbReference type="EMBL" id="DYZA01000061">
    <property type="protein sequence ID" value="HJD96652.1"/>
    <property type="molecule type" value="Genomic_DNA"/>
</dbReference>
<dbReference type="InterPro" id="IPR003660">
    <property type="entry name" value="HAMP_dom"/>
</dbReference>
<dbReference type="InterPro" id="IPR013767">
    <property type="entry name" value="PAS_fold"/>
</dbReference>
<evidence type="ECO:0000313" key="17">
    <source>
        <dbReference type="Proteomes" id="UP000698963"/>
    </source>
</evidence>
<evidence type="ECO:0000256" key="10">
    <source>
        <dbReference type="ARBA" id="ARBA00022989"/>
    </source>
</evidence>
<accession>A0A921AVM8</accession>
<dbReference type="Proteomes" id="UP000698963">
    <property type="component" value="Unassembled WGS sequence"/>
</dbReference>
<proteinExistence type="predicted"/>
<keyword evidence="12 13" id="KW-0472">Membrane</keyword>
<dbReference type="Gene3D" id="3.30.450.20">
    <property type="entry name" value="PAS domain"/>
    <property type="match status" value="1"/>
</dbReference>
<dbReference type="SUPFAM" id="SSF47384">
    <property type="entry name" value="Homodimeric domain of signal transducing histidine kinase"/>
    <property type="match status" value="1"/>
</dbReference>
<evidence type="ECO:0000256" key="5">
    <source>
        <dbReference type="ARBA" id="ARBA00022679"/>
    </source>
</evidence>
<evidence type="ECO:0000259" key="14">
    <source>
        <dbReference type="PROSITE" id="PS50109"/>
    </source>
</evidence>
<keyword evidence="11" id="KW-0902">Two-component regulatory system</keyword>
<keyword evidence="9" id="KW-0067">ATP-binding</keyword>
<protein>
    <recommendedName>
        <fullName evidence="3">histidine kinase</fullName>
        <ecNumber evidence="3">2.7.13.3</ecNumber>
    </recommendedName>
</protein>
<dbReference type="CDD" id="cd00082">
    <property type="entry name" value="HisKA"/>
    <property type="match status" value="1"/>
</dbReference>
<keyword evidence="8" id="KW-0418">Kinase</keyword>
<name>A0A921AVM8_9BACT</name>
<evidence type="ECO:0000256" key="2">
    <source>
        <dbReference type="ARBA" id="ARBA00004141"/>
    </source>
</evidence>
<dbReference type="PRINTS" id="PR00344">
    <property type="entry name" value="BCTRLSENSOR"/>
</dbReference>
<dbReference type="CDD" id="cd00075">
    <property type="entry name" value="HATPase"/>
    <property type="match status" value="1"/>
</dbReference>
<evidence type="ECO:0000256" key="3">
    <source>
        <dbReference type="ARBA" id="ARBA00012438"/>
    </source>
</evidence>
<dbReference type="SMART" id="SM00387">
    <property type="entry name" value="HATPase_c"/>
    <property type="match status" value="1"/>
</dbReference>
<dbReference type="FunFam" id="1.10.287.130:FF:000001">
    <property type="entry name" value="Two-component sensor histidine kinase"/>
    <property type="match status" value="1"/>
</dbReference>
<dbReference type="Pfam" id="PF02518">
    <property type="entry name" value="HATPase_c"/>
    <property type="match status" value="1"/>
</dbReference>
<dbReference type="PROSITE" id="PS50885">
    <property type="entry name" value="HAMP"/>
    <property type="match status" value="1"/>
</dbReference>
<evidence type="ECO:0000256" key="8">
    <source>
        <dbReference type="ARBA" id="ARBA00022777"/>
    </source>
</evidence>
<evidence type="ECO:0000256" key="6">
    <source>
        <dbReference type="ARBA" id="ARBA00022692"/>
    </source>
</evidence>
<dbReference type="InterPro" id="IPR036097">
    <property type="entry name" value="HisK_dim/P_sf"/>
</dbReference>
<dbReference type="SUPFAM" id="SSF55785">
    <property type="entry name" value="PYP-like sensor domain (PAS domain)"/>
    <property type="match status" value="1"/>
</dbReference>
<dbReference type="GO" id="GO:0000156">
    <property type="term" value="F:phosphorelay response regulator activity"/>
    <property type="evidence" value="ECO:0007669"/>
    <property type="project" value="TreeGrafter"/>
</dbReference>
<comment type="caution">
    <text evidence="16">The sequence shown here is derived from an EMBL/GenBank/DDBJ whole genome shotgun (WGS) entry which is preliminary data.</text>
</comment>
<dbReference type="GO" id="GO:0005524">
    <property type="term" value="F:ATP binding"/>
    <property type="evidence" value="ECO:0007669"/>
    <property type="project" value="UniProtKB-KW"/>
</dbReference>
<evidence type="ECO:0000256" key="13">
    <source>
        <dbReference type="SAM" id="Phobius"/>
    </source>
</evidence>
<keyword evidence="7" id="KW-0547">Nucleotide-binding</keyword>
<dbReference type="GO" id="GO:0016020">
    <property type="term" value="C:membrane"/>
    <property type="evidence" value="ECO:0007669"/>
    <property type="project" value="UniProtKB-SubCell"/>
</dbReference>
<dbReference type="PANTHER" id="PTHR42878">
    <property type="entry name" value="TWO-COMPONENT HISTIDINE KINASE"/>
    <property type="match status" value="1"/>
</dbReference>
<dbReference type="Pfam" id="PF00512">
    <property type="entry name" value="HisKA"/>
    <property type="match status" value="1"/>
</dbReference>
<dbReference type="InterPro" id="IPR050351">
    <property type="entry name" value="BphY/WalK/GraS-like"/>
</dbReference>
<dbReference type="InterPro" id="IPR035965">
    <property type="entry name" value="PAS-like_dom_sf"/>
</dbReference>
<keyword evidence="4" id="KW-0597">Phosphoprotein</keyword>
<dbReference type="GO" id="GO:0007234">
    <property type="term" value="P:osmosensory signaling via phosphorelay pathway"/>
    <property type="evidence" value="ECO:0007669"/>
    <property type="project" value="TreeGrafter"/>
</dbReference>
<dbReference type="PANTHER" id="PTHR42878:SF7">
    <property type="entry name" value="SENSOR HISTIDINE KINASE GLRK"/>
    <property type="match status" value="1"/>
</dbReference>
<dbReference type="Pfam" id="PF00989">
    <property type="entry name" value="PAS"/>
    <property type="match status" value="1"/>
</dbReference>
<dbReference type="InterPro" id="IPR036890">
    <property type="entry name" value="HATPase_C_sf"/>
</dbReference>
<evidence type="ECO:0000256" key="1">
    <source>
        <dbReference type="ARBA" id="ARBA00000085"/>
    </source>
</evidence>
<reference evidence="16" key="1">
    <citation type="journal article" date="2021" name="PeerJ">
        <title>Extensive microbial diversity within the chicken gut microbiome revealed by metagenomics and culture.</title>
        <authorList>
            <person name="Gilroy R."/>
            <person name="Ravi A."/>
            <person name="Getino M."/>
            <person name="Pursley I."/>
            <person name="Horton D.L."/>
            <person name="Alikhan N.F."/>
            <person name="Baker D."/>
            <person name="Gharbi K."/>
            <person name="Hall N."/>
            <person name="Watson M."/>
            <person name="Adriaenssens E.M."/>
            <person name="Foster-Nyarko E."/>
            <person name="Jarju S."/>
            <person name="Secka A."/>
            <person name="Antonio M."/>
            <person name="Oren A."/>
            <person name="Chaudhuri R.R."/>
            <person name="La Ragione R."/>
            <person name="Hildebrand F."/>
            <person name="Pallen M.J."/>
        </authorList>
    </citation>
    <scope>NUCLEOTIDE SEQUENCE</scope>
    <source>
        <strain evidence="16">ChiGjej2B2-19336</strain>
    </source>
</reference>
<dbReference type="EC" id="2.7.13.3" evidence="3"/>
<reference evidence="16" key="2">
    <citation type="submission" date="2021-09" db="EMBL/GenBank/DDBJ databases">
        <authorList>
            <person name="Gilroy R."/>
        </authorList>
    </citation>
    <scope>NUCLEOTIDE SEQUENCE</scope>
    <source>
        <strain evidence="16">ChiGjej2B2-19336</strain>
    </source>
</reference>
<evidence type="ECO:0000313" key="16">
    <source>
        <dbReference type="EMBL" id="HJD96652.1"/>
    </source>
</evidence>
<dbReference type="GO" id="GO:0000155">
    <property type="term" value="F:phosphorelay sensor kinase activity"/>
    <property type="evidence" value="ECO:0007669"/>
    <property type="project" value="InterPro"/>
</dbReference>
<gene>
    <name evidence="16" type="ORF">K8W16_03280</name>
</gene>
<evidence type="ECO:0000256" key="11">
    <source>
        <dbReference type="ARBA" id="ARBA00023012"/>
    </source>
</evidence>
<dbReference type="SMART" id="SM00091">
    <property type="entry name" value="PAS"/>
    <property type="match status" value="1"/>
</dbReference>
<dbReference type="GO" id="GO:0030295">
    <property type="term" value="F:protein kinase activator activity"/>
    <property type="evidence" value="ECO:0007669"/>
    <property type="project" value="TreeGrafter"/>
</dbReference>
<dbReference type="Gene3D" id="1.10.287.130">
    <property type="match status" value="1"/>
</dbReference>
<evidence type="ECO:0000256" key="12">
    <source>
        <dbReference type="ARBA" id="ARBA00023136"/>
    </source>
</evidence>
<comment type="catalytic activity">
    <reaction evidence="1">
        <text>ATP + protein L-histidine = ADP + protein N-phospho-L-histidine.</text>
        <dbReference type="EC" id="2.7.13.3"/>
    </reaction>
</comment>
<feature type="domain" description="HAMP" evidence="15">
    <location>
        <begin position="195"/>
        <end position="250"/>
    </location>
</feature>
<keyword evidence="10 13" id="KW-1133">Transmembrane helix</keyword>
<dbReference type="GO" id="GO:0006355">
    <property type="term" value="P:regulation of DNA-templated transcription"/>
    <property type="evidence" value="ECO:0007669"/>
    <property type="project" value="InterPro"/>
</dbReference>
<keyword evidence="6 13" id="KW-0812">Transmembrane</keyword>
<evidence type="ECO:0000256" key="4">
    <source>
        <dbReference type="ARBA" id="ARBA00022553"/>
    </source>
</evidence>
<feature type="transmembrane region" description="Helical" evidence="13">
    <location>
        <begin position="174"/>
        <end position="195"/>
    </location>
</feature>
<dbReference type="Gene3D" id="3.30.565.10">
    <property type="entry name" value="Histidine kinase-like ATPase, C-terminal domain"/>
    <property type="match status" value="1"/>
</dbReference>
<dbReference type="RefSeq" id="WP_304121124.1">
    <property type="nucleotide sequence ID" value="NZ_DYZA01000061.1"/>
</dbReference>
<dbReference type="InterPro" id="IPR005467">
    <property type="entry name" value="His_kinase_dom"/>
</dbReference>
<feature type="domain" description="Histidine kinase" evidence="14">
    <location>
        <begin position="377"/>
        <end position="591"/>
    </location>
</feature>
<evidence type="ECO:0000256" key="9">
    <source>
        <dbReference type="ARBA" id="ARBA00022840"/>
    </source>
</evidence>